<name>A0A350P009_9ALTE</name>
<organism evidence="1 2">
    <name type="scientific">Alteromonas australica</name>
    <dbReference type="NCBI Taxonomy" id="589873"/>
    <lineage>
        <taxon>Bacteria</taxon>
        <taxon>Pseudomonadati</taxon>
        <taxon>Pseudomonadota</taxon>
        <taxon>Gammaproteobacteria</taxon>
        <taxon>Alteromonadales</taxon>
        <taxon>Alteromonadaceae</taxon>
        <taxon>Alteromonas/Salinimonas group</taxon>
        <taxon>Alteromonas</taxon>
    </lineage>
</organism>
<dbReference type="EMBL" id="DNAN01000094">
    <property type="protein sequence ID" value="HAW74626.1"/>
    <property type="molecule type" value="Genomic_DNA"/>
</dbReference>
<evidence type="ECO:0000313" key="2">
    <source>
        <dbReference type="Proteomes" id="UP000263517"/>
    </source>
</evidence>
<comment type="caution">
    <text evidence="1">The sequence shown here is derived from an EMBL/GenBank/DDBJ whole genome shotgun (WGS) entry which is preliminary data.</text>
</comment>
<evidence type="ECO:0000313" key="1">
    <source>
        <dbReference type="EMBL" id="HAW74626.1"/>
    </source>
</evidence>
<dbReference type="Proteomes" id="UP000263517">
    <property type="component" value="Unassembled WGS sequence"/>
</dbReference>
<accession>A0A350P009</accession>
<reference evidence="1 2" key="1">
    <citation type="journal article" date="2018" name="Nat. Biotechnol.">
        <title>A standardized bacterial taxonomy based on genome phylogeny substantially revises the tree of life.</title>
        <authorList>
            <person name="Parks D.H."/>
            <person name="Chuvochina M."/>
            <person name="Waite D.W."/>
            <person name="Rinke C."/>
            <person name="Skarshewski A."/>
            <person name="Chaumeil P.A."/>
            <person name="Hugenholtz P."/>
        </authorList>
    </citation>
    <scope>NUCLEOTIDE SEQUENCE [LARGE SCALE GENOMIC DNA]</scope>
    <source>
        <strain evidence="1">UBA11978</strain>
    </source>
</reference>
<sequence>MTTVSTDMLAEVISFTAPTSSITQNEALTSSYWGDNTPSNHMLLAFANTGTTPEIASDMRNSIGWATDTLDHSIGLGAFDGVPSTITARRHSNTHCASAIFGNKSTYERAVQSSYSSTELGHTWSESSLDGFSYGSLVLGGSGIKDIKIQTIETPTSVGDISYTGLGFNPDLLICLYTMTPNTLEDTSRHAVSAMGFSDGTTDAVSVISSRGKLSSSSDTAGVLCADFIRMYDLDTKSTLNAATVKSMEFDGYTLNFSAVDSTAKKVTIIAMKGPKVKVAFSTQPTSNSTNDVEAGFRPKAAICISAARTSSQTVTSHAKFMVGAWDENNNNIVGGWLDQHGVSTSNCDRYVSDVHSIKYYNHLRDVTGSASVSGTDTGIRETWSNVDGIEREHAWLLLGDAPTPVIPEEIGMELSLRLQRTMELDLVR</sequence>
<proteinExistence type="predicted"/>
<gene>
    <name evidence="1" type="ORF">DCW74_02705</name>
</gene>
<dbReference type="AlphaFoldDB" id="A0A350P009"/>
<protein>
    <submittedName>
        <fullName evidence="1">Uncharacterized protein</fullName>
    </submittedName>
</protein>